<dbReference type="InterPro" id="IPR051027">
    <property type="entry name" value="bZIP_transcription_factors"/>
</dbReference>
<dbReference type="InterPro" id="IPR004827">
    <property type="entry name" value="bZIP"/>
</dbReference>
<protein>
    <submittedName>
        <fullName evidence="13">Cyclic AMP-dependent transcription factor ATF-2</fullName>
    </submittedName>
</protein>
<comment type="subcellular location">
    <subcellularLocation>
        <location evidence="1">Nucleus</location>
    </subcellularLocation>
</comment>
<feature type="region of interest" description="Disordered" evidence="10">
    <location>
        <begin position="386"/>
        <end position="431"/>
    </location>
</feature>
<feature type="compositionally biased region" description="Low complexity" evidence="10">
    <location>
        <begin position="119"/>
        <end position="133"/>
    </location>
</feature>
<keyword evidence="14" id="KW-1185">Reference proteome</keyword>
<dbReference type="GO" id="GO:0003700">
    <property type="term" value="F:DNA-binding transcription factor activity"/>
    <property type="evidence" value="ECO:0007669"/>
    <property type="project" value="InterPro"/>
</dbReference>
<dbReference type="PANTHER" id="PTHR19304">
    <property type="entry name" value="CYCLIC-AMP RESPONSE ELEMENT BINDING PROTEIN"/>
    <property type="match status" value="1"/>
</dbReference>
<dbReference type="EMBL" id="LNIX01000007">
    <property type="protein sequence ID" value="OXA52047.1"/>
    <property type="molecule type" value="Genomic_DNA"/>
</dbReference>
<evidence type="ECO:0000256" key="2">
    <source>
        <dbReference type="ARBA" id="ARBA00022723"/>
    </source>
</evidence>
<dbReference type="Pfam" id="PF00170">
    <property type="entry name" value="bZIP_1"/>
    <property type="match status" value="1"/>
</dbReference>
<dbReference type="SUPFAM" id="SSF57667">
    <property type="entry name" value="beta-beta-alpha zinc fingers"/>
    <property type="match status" value="1"/>
</dbReference>
<evidence type="ECO:0000256" key="6">
    <source>
        <dbReference type="ARBA" id="ARBA00023163"/>
    </source>
</evidence>
<evidence type="ECO:0000256" key="5">
    <source>
        <dbReference type="ARBA" id="ARBA00023015"/>
    </source>
</evidence>
<keyword evidence="7" id="KW-0539">Nucleus</keyword>
<dbReference type="OMA" id="CHAPPHQ"/>
<dbReference type="GO" id="GO:0005634">
    <property type="term" value="C:nucleus"/>
    <property type="evidence" value="ECO:0007669"/>
    <property type="project" value="UniProtKB-SubCell"/>
</dbReference>
<reference evidence="13 14" key="1">
    <citation type="submission" date="2015-12" db="EMBL/GenBank/DDBJ databases">
        <title>The genome of Folsomia candida.</title>
        <authorList>
            <person name="Faddeeva A."/>
            <person name="Derks M.F."/>
            <person name="Anvar Y."/>
            <person name="Smit S."/>
            <person name="Van Straalen N."/>
            <person name="Roelofs D."/>
        </authorList>
    </citation>
    <scope>NUCLEOTIDE SEQUENCE [LARGE SCALE GENOMIC DNA]</scope>
    <source>
        <strain evidence="13 14">VU population</strain>
        <tissue evidence="13">Whole body</tissue>
    </source>
</reference>
<keyword evidence="6" id="KW-0804">Transcription</keyword>
<dbReference type="InterPro" id="IPR036236">
    <property type="entry name" value="Znf_C2H2_sf"/>
</dbReference>
<dbReference type="AlphaFoldDB" id="A0A226E507"/>
<feature type="coiled-coil region" evidence="9">
    <location>
        <begin position="289"/>
        <end position="323"/>
    </location>
</feature>
<dbReference type="GO" id="GO:0008270">
    <property type="term" value="F:zinc ion binding"/>
    <property type="evidence" value="ECO:0007669"/>
    <property type="project" value="UniProtKB-KW"/>
</dbReference>
<dbReference type="PROSITE" id="PS50157">
    <property type="entry name" value="ZINC_FINGER_C2H2_2"/>
    <property type="match status" value="1"/>
</dbReference>
<evidence type="ECO:0000313" key="14">
    <source>
        <dbReference type="Proteomes" id="UP000198287"/>
    </source>
</evidence>
<dbReference type="Proteomes" id="UP000198287">
    <property type="component" value="Unassembled WGS sequence"/>
</dbReference>
<name>A0A226E507_FOLCA</name>
<feature type="region of interest" description="Disordered" evidence="10">
    <location>
        <begin position="113"/>
        <end position="138"/>
    </location>
</feature>
<evidence type="ECO:0000256" key="9">
    <source>
        <dbReference type="SAM" id="Coils"/>
    </source>
</evidence>
<keyword evidence="5" id="KW-0805">Transcription regulation</keyword>
<dbReference type="SMART" id="SM00338">
    <property type="entry name" value="BRLZ"/>
    <property type="match status" value="1"/>
</dbReference>
<keyword evidence="2" id="KW-0479">Metal-binding</keyword>
<dbReference type="STRING" id="158441.A0A226E507"/>
<evidence type="ECO:0000256" key="10">
    <source>
        <dbReference type="SAM" id="MobiDB-lite"/>
    </source>
</evidence>
<keyword evidence="4" id="KW-0862">Zinc</keyword>
<dbReference type="PROSITE" id="PS50217">
    <property type="entry name" value="BZIP"/>
    <property type="match status" value="1"/>
</dbReference>
<feature type="domain" description="BZIP" evidence="12">
    <location>
        <begin position="264"/>
        <end position="327"/>
    </location>
</feature>
<evidence type="ECO:0000259" key="11">
    <source>
        <dbReference type="PROSITE" id="PS50157"/>
    </source>
</evidence>
<dbReference type="Gene3D" id="3.30.160.60">
    <property type="entry name" value="Classic Zinc Finger"/>
    <property type="match status" value="1"/>
</dbReference>
<dbReference type="PROSITE" id="PS00028">
    <property type="entry name" value="ZINC_FINGER_C2H2_1"/>
    <property type="match status" value="1"/>
</dbReference>
<evidence type="ECO:0000256" key="1">
    <source>
        <dbReference type="ARBA" id="ARBA00004123"/>
    </source>
</evidence>
<gene>
    <name evidence="13" type="ORF">Fcan01_13664</name>
</gene>
<dbReference type="InterPro" id="IPR013087">
    <property type="entry name" value="Znf_C2H2_type"/>
</dbReference>
<evidence type="ECO:0000256" key="4">
    <source>
        <dbReference type="ARBA" id="ARBA00022833"/>
    </source>
</evidence>
<dbReference type="InterPro" id="IPR046347">
    <property type="entry name" value="bZIP_sf"/>
</dbReference>
<dbReference type="SUPFAM" id="SSF57959">
    <property type="entry name" value="Leucine zipper domain"/>
    <property type="match status" value="1"/>
</dbReference>
<dbReference type="Gene3D" id="1.20.5.170">
    <property type="match status" value="1"/>
</dbReference>
<keyword evidence="3 8" id="KW-0863">Zinc-finger</keyword>
<sequence>MEIEKPFKCTTCSSRFTNEDHLSVHKRRHEMSLNLKPGQPQQQSLDSYVDETPTPTRFFRNCEEVGLFQDLQNVNPFDESFSKAASGSSAGTPSTGVVDQFDFSIALPTSALVPEGQNSSSSEYNMSSSSSTSVRRRYSDHDTLNTPQVFGYILSTNTPTATNFSSTTTTVLNPVPSTAMTFRTNEDIASNTHQDAKSFSNQDIEQKVFPNSNTGLIGKDQKPKTSLKLNLSPITPILSSYNGSDDSDNIKRQKLKGLPFSLEPEKKAELLERNKAAAARSRQRRKQWVNNLEERCETLEKLLAHAKSELIREQTENQILRAELSKHGNCSVTRSQNFEEMQVQTHGIQIVLVPKSTTQPNILRQTSQPSIITANDITHVINQSGESLTTWPSLPKPRVLGKRGRPRKGQERKPPGMQLSSATTDTTLTPTTKLPILPVTSVIVDRIPDE</sequence>
<dbReference type="OrthoDB" id="295274at2759"/>
<evidence type="ECO:0000313" key="13">
    <source>
        <dbReference type="EMBL" id="OXA52047.1"/>
    </source>
</evidence>
<feature type="domain" description="C2H2-type" evidence="11">
    <location>
        <begin position="7"/>
        <end position="29"/>
    </location>
</feature>
<evidence type="ECO:0000256" key="3">
    <source>
        <dbReference type="ARBA" id="ARBA00022771"/>
    </source>
</evidence>
<keyword evidence="9" id="KW-0175">Coiled coil</keyword>
<evidence type="ECO:0000256" key="7">
    <source>
        <dbReference type="ARBA" id="ARBA00023242"/>
    </source>
</evidence>
<proteinExistence type="predicted"/>
<accession>A0A226E507</accession>
<evidence type="ECO:0000256" key="8">
    <source>
        <dbReference type="PROSITE-ProRule" id="PRU00042"/>
    </source>
</evidence>
<comment type="caution">
    <text evidence="13">The sequence shown here is derived from an EMBL/GenBank/DDBJ whole genome shotgun (WGS) entry which is preliminary data.</text>
</comment>
<organism evidence="13 14">
    <name type="scientific">Folsomia candida</name>
    <name type="common">Springtail</name>
    <dbReference type="NCBI Taxonomy" id="158441"/>
    <lineage>
        <taxon>Eukaryota</taxon>
        <taxon>Metazoa</taxon>
        <taxon>Ecdysozoa</taxon>
        <taxon>Arthropoda</taxon>
        <taxon>Hexapoda</taxon>
        <taxon>Collembola</taxon>
        <taxon>Entomobryomorpha</taxon>
        <taxon>Isotomoidea</taxon>
        <taxon>Isotomidae</taxon>
        <taxon>Proisotominae</taxon>
        <taxon>Folsomia</taxon>
    </lineage>
</organism>
<dbReference type="FunFam" id="3.30.160.60:FF:000446">
    <property type="entry name" value="Zinc finger protein"/>
    <property type="match status" value="1"/>
</dbReference>
<evidence type="ECO:0000259" key="12">
    <source>
        <dbReference type="PROSITE" id="PS50217"/>
    </source>
</evidence>